<accession>A0A2V1DVR9</accession>
<dbReference type="STRING" id="97972.A0A2V1DVR9"/>
<evidence type="ECO:0000256" key="1">
    <source>
        <dbReference type="SAM" id="MobiDB-lite"/>
    </source>
</evidence>
<dbReference type="OrthoDB" id="2013972at2759"/>
<dbReference type="AlphaFoldDB" id="A0A2V1DVR9"/>
<dbReference type="PANTHER" id="PTHR43591">
    <property type="entry name" value="METHYLTRANSFERASE"/>
    <property type="match status" value="1"/>
</dbReference>
<dbReference type="SUPFAM" id="SSF53335">
    <property type="entry name" value="S-adenosyl-L-methionine-dependent methyltransferases"/>
    <property type="match status" value="1"/>
</dbReference>
<dbReference type="GO" id="GO:0032259">
    <property type="term" value="P:methylation"/>
    <property type="evidence" value="ECO:0007669"/>
    <property type="project" value="UniProtKB-KW"/>
</dbReference>
<protein>
    <submittedName>
        <fullName evidence="2">S-adenosyl-L-methionine-dependent methyltransferase</fullName>
    </submittedName>
</protein>
<dbReference type="InterPro" id="IPR029063">
    <property type="entry name" value="SAM-dependent_MTases_sf"/>
</dbReference>
<keyword evidence="2" id="KW-0808">Transferase</keyword>
<dbReference type="Pfam" id="PF13489">
    <property type="entry name" value="Methyltransf_23"/>
    <property type="match status" value="1"/>
</dbReference>
<sequence>MADTSDTASSISLTEREETSTPPTSTDEEGASIGFDNDNDTDSALGSEDAEQDTQTLTSSIFNYRWENGRRYHAYRDGEYWCPNDETAQEQLDIGHHIYLMLLDNRLFLAPINPQPQLVLDIGTGTGIWAIDFADQYPSANVIGTDLSPTQPTFIPPNLQFEIDDAASEWTFPKNSFDFIHVRGLFGSISDWPKFYEQVLAHLKPGGYYEQMECSVYCTADDDTTPPGSPLARWGELFTEAGRRTGKTVGVIDHQYQWLQEAGFEDVKEHRFKMPNNPWPSARTPEGKKLKEIGKWRQLEIQTGIEGWSMAMFTRVLGMSFEEVQLYLAETRKMWRDKKVHSYTRVGVVYGRKPGGAKES</sequence>
<keyword evidence="3" id="KW-1185">Reference proteome</keyword>
<name>A0A2V1DVR9_9PLEO</name>
<gene>
    <name evidence="2" type="ORF">DM02DRAFT_613096</name>
</gene>
<reference evidence="2 3" key="1">
    <citation type="journal article" date="2018" name="Sci. Rep.">
        <title>Comparative genomics provides insights into the lifestyle and reveals functional heterogeneity of dark septate endophytic fungi.</title>
        <authorList>
            <person name="Knapp D.G."/>
            <person name="Nemeth J.B."/>
            <person name="Barry K."/>
            <person name="Hainaut M."/>
            <person name="Henrissat B."/>
            <person name="Johnson J."/>
            <person name="Kuo A."/>
            <person name="Lim J.H.P."/>
            <person name="Lipzen A."/>
            <person name="Nolan M."/>
            <person name="Ohm R.A."/>
            <person name="Tamas L."/>
            <person name="Grigoriev I.V."/>
            <person name="Spatafora J.W."/>
            <person name="Nagy L.G."/>
            <person name="Kovacs G.M."/>
        </authorList>
    </citation>
    <scope>NUCLEOTIDE SEQUENCE [LARGE SCALE GENOMIC DNA]</scope>
    <source>
        <strain evidence="2 3">DSE2036</strain>
    </source>
</reference>
<feature type="region of interest" description="Disordered" evidence="1">
    <location>
        <begin position="1"/>
        <end position="54"/>
    </location>
</feature>
<dbReference type="CDD" id="cd02440">
    <property type="entry name" value="AdoMet_MTases"/>
    <property type="match status" value="1"/>
</dbReference>
<keyword evidence="2" id="KW-0489">Methyltransferase</keyword>
<evidence type="ECO:0000313" key="2">
    <source>
        <dbReference type="EMBL" id="PVI02271.1"/>
    </source>
</evidence>
<organism evidence="2 3">
    <name type="scientific">Periconia macrospinosa</name>
    <dbReference type="NCBI Taxonomy" id="97972"/>
    <lineage>
        <taxon>Eukaryota</taxon>
        <taxon>Fungi</taxon>
        <taxon>Dikarya</taxon>
        <taxon>Ascomycota</taxon>
        <taxon>Pezizomycotina</taxon>
        <taxon>Dothideomycetes</taxon>
        <taxon>Pleosporomycetidae</taxon>
        <taxon>Pleosporales</taxon>
        <taxon>Massarineae</taxon>
        <taxon>Periconiaceae</taxon>
        <taxon>Periconia</taxon>
    </lineage>
</organism>
<evidence type="ECO:0000313" key="3">
    <source>
        <dbReference type="Proteomes" id="UP000244855"/>
    </source>
</evidence>
<dbReference type="PANTHER" id="PTHR43591:SF10">
    <property type="entry name" value="ABC TRANSMEMBRANE TYPE-1 DOMAIN-CONTAINING PROTEIN-RELATED"/>
    <property type="match status" value="1"/>
</dbReference>
<dbReference type="Proteomes" id="UP000244855">
    <property type="component" value="Unassembled WGS sequence"/>
</dbReference>
<dbReference type="EMBL" id="KZ805345">
    <property type="protein sequence ID" value="PVI02271.1"/>
    <property type="molecule type" value="Genomic_DNA"/>
</dbReference>
<proteinExistence type="predicted"/>
<dbReference type="GO" id="GO:0008168">
    <property type="term" value="F:methyltransferase activity"/>
    <property type="evidence" value="ECO:0007669"/>
    <property type="project" value="UniProtKB-KW"/>
</dbReference>
<dbReference type="Gene3D" id="3.40.50.150">
    <property type="entry name" value="Vaccinia Virus protein VP39"/>
    <property type="match status" value="1"/>
</dbReference>
<feature type="compositionally biased region" description="Polar residues" evidence="1">
    <location>
        <begin position="1"/>
        <end position="13"/>
    </location>
</feature>